<evidence type="ECO:0000256" key="5">
    <source>
        <dbReference type="ARBA" id="ARBA00022806"/>
    </source>
</evidence>
<feature type="compositionally biased region" description="Basic and acidic residues" evidence="15">
    <location>
        <begin position="1014"/>
        <end position="1025"/>
    </location>
</feature>
<dbReference type="HOGENOM" id="CLU_001114_1_3_11"/>
<dbReference type="GO" id="GO:0043138">
    <property type="term" value="F:3'-5' DNA helicase activity"/>
    <property type="evidence" value="ECO:0007669"/>
    <property type="project" value="UniProtKB-EC"/>
</dbReference>
<gene>
    <name evidence="18" type="ordered locus">Corgl_0628</name>
</gene>
<dbReference type="GO" id="GO:0003677">
    <property type="term" value="F:DNA binding"/>
    <property type="evidence" value="ECO:0007669"/>
    <property type="project" value="UniProtKB-KW"/>
</dbReference>
<dbReference type="InterPro" id="IPR038726">
    <property type="entry name" value="PDDEXK_AddAB-type"/>
</dbReference>
<feature type="region of interest" description="Disordered" evidence="15">
    <location>
        <begin position="1012"/>
        <end position="1045"/>
    </location>
</feature>
<dbReference type="Pfam" id="PF13361">
    <property type="entry name" value="UvrD_C"/>
    <property type="match status" value="1"/>
</dbReference>
<evidence type="ECO:0000256" key="15">
    <source>
        <dbReference type="SAM" id="MobiDB-lite"/>
    </source>
</evidence>
<dbReference type="Pfam" id="PF00580">
    <property type="entry name" value="UvrD-helicase"/>
    <property type="match status" value="1"/>
</dbReference>
<keyword evidence="2 14" id="KW-0547">Nucleotide-binding</keyword>
<sequence>MDLAGLMERQREIVRALDCPLFVSAGAGSGKTFTLTRRILWALSERSGPYLDSLDQVLAITFTRDAAQEIRERVRAALIEEGMRTEALAIDDAWISTIHGMCARMLRAHALELGIDPEFSILQDTDELMDAAVEHVLVRAELASKRAVQADSQAAADTEGAWRGLHELVRWYPPQGEMAPDGREAGTSLRKLVRRLLELSSALPAGMDSVHLARGYADTASLADAYRPLLDATPAASRIAKRALDALERFESSEHRLDDLVSCMMACEVPSHASKVFSSENIAALKAEIAETFVNGWLFCGTGAIDALAGLARDVEDEYRALKGRRSLLDNNDLLRLTWRALRDNETFKAAYQGRFRLVMIDEFQDTDQLQVDLIDMLVGQGCRALCTVGDAQQSIYRFRGAEVEVFRRREREMRLRSGQCGKAGETVAALSRKDGDARLVELVRNFRSHADILAFVKQVFDGSKGGLMADFLDLEAHDDRRNLLVPSDATRCRAVLVAGGGAPERAEARAEAIAARFQALAQGGQPAADMVILLGKMTWADTYARALRSRGLSAVIAGGSVFAGTIEARSVRALARALANPADGADGLVPALCSPLFGLGAQELLALATAVDPKTGEISRRGVEVGLMSDEDASGLSDLPLVRRARDIMRGALRRVGRDPFAGLMRDVVNESGWMTRLAARGPEGTAAAANVLKALDAIEQAEGRVGNAPRLITRELDRFMAGKQAPGVLNERGGDAVRIMTVHASKGLEFPVVAVADCFGIGRSVERFQTSREGDAVDAVALPSRFPPAVAPDGSRIPSAEVKRRFNRFLNGRDCWFDLEKAQEVSETGSAAHAFAAMREQDRQRSLEERARLLYVAMTRAQDLLILALDAGVGRGAEAKLDIDPQRDLTGRVLERILPAGADRLDAPRLVLANSAPGDFELICLTDFCYRGERYGSAAAAQQVASAESASAASGGSEPDGSASEAGICGADDRDTFTLVYPAPLTHSIAPAETARDCYSYTSMAAELQEAGEDRVADGERADRRRSRRWGKPGEEPPVDPTALGSAFHAAAQWLIEYGADTVPVRRLDALCRAWGLSASPRERLEAALARWQHSDVRRELLCWPVVRAEVAFFSSGMAEARERFGAYAQGAIDALGTDPTRPDRALVIDYKTGGSAAESSDELQATHELQARVYADVLRRSGIAHVTMKFVRVEIEDPSHAGQPQVIVYRFG</sequence>
<dbReference type="InterPro" id="IPR000212">
    <property type="entry name" value="DNA_helicase_UvrD/REP"/>
</dbReference>
<dbReference type="GO" id="GO:0000725">
    <property type="term" value="P:recombinational repair"/>
    <property type="evidence" value="ECO:0007669"/>
    <property type="project" value="TreeGrafter"/>
</dbReference>
<keyword evidence="19" id="KW-1185">Reference proteome</keyword>
<dbReference type="AlphaFoldDB" id="F2NBK6"/>
<feature type="domain" description="UvrD-like helicase C-terminal" evidence="17">
    <location>
        <begin position="451"/>
        <end position="749"/>
    </location>
</feature>
<dbReference type="OrthoDB" id="9810135at2"/>
<dbReference type="PANTHER" id="PTHR11070">
    <property type="entry name" value="UVRD / RECB / PCRA DNA HELICASE FAMILY MEMBER"/>
    <property type="match status" value="1"/>
</dbReference>
<dbReference type="EMBL" id="CP002628">
    <property type="protein sequence ID" value="AEB06742.1"/>
    <property type="molecule type" value="Genomic_DNA"/>
</dbReference>
<keyword evidence="4 14" id="KW-0378">Hydrolase</keyword>
<dbReference type="Gene3D" id="3.90.320.10">
    <property type="match status" value="1"/>
</dbReference>
<keyword evidence="5 14" id="KW-0347">Helicase</keyword>
<dbReference type="Proteomes" id="UP000006851">
    <property type="component" value="Chromosome"/>
</dbReference>
<dbReference type="eggNOG" id="COG1074">
    <property type="taxonomic scope" value="Bacteria"/>
</dbReference>
<dbReference type="InterPro" id="IPR014017">
    <property type="entry name" value="DNA_helicase_UvrD-like_C"/>
</dbReference>
<dbReference type="STRING" id="700015.Corgl_0628"/>
<evidence type="ECO:0000259" key="17">
    <source>
        <dbReference type="PROSITE" id="PS51217"/>
    </source>
</evidence>
<dbReference type="Pfam" id="PF12705">
    <property type="entry name" value="PDDEXK_1"/>
    <property type="match status" value="1"/>
</dbReference>
<dbReference type="GO" id="GO:0005829">
    <property type="term" value="C:cytosol"/>
    <property type="evidence" value="ECO:0007669"/>
    <property type="project" value="TreeGrafter"/>
</dbReference>
<evidence type="ECO:0000256" key="13">
    <source>
        <dbReference type="ARBA" id="ARBA00048988"/>
    </source>
</evidence>
<evidence type="ECO:0000259" key="16">
    <source>
        <dbReference type="PROSITE" id="PS51198"/>
    </source>
</evidence>
<evidence type="ECO:0000256" key="1">
    <source>
        <dbReference type="ARBA" id="ARBA00022722"/>
    </source>
</evidence>
<evidence type="ECO:0000256" key="7">
    <source>
        <dbReference type="ARBA" id="ARBA00022840"/>
    </source>
</evidence>
<dbReference type="InterPro" id="IPR014016">
    <property type="entry name" value="UvrD-like_ATP-bd"/>
</dbReference>
<dbReference type="PROSITE" id="PS51217">
    <property type="entry name" value="UVRD_HELICASE_CTER"/>
    <property type="match status" value="1"/>
</dbReference>
<protein>
    <recommendedName>
        <fullName evidence="12">DNA 3'-5' helicase</fullName>
        <ecNumber evidence="12">5.6.2.4</ecNumber>
    </recommendedName>
</protein>
<evidence type="ECO:0000256" key="8">
    <source>
        <dbReference type="ARBA" id="ARBA00023125"/>
    </source>
</evidence>
<dbReference type="Gene3D" id="3.40.50.300">
    <property type="entry name" value="P-loop containing nucleotide triphosphate hydrolases"/>
    <property type="match status" value="4"/>
</dbReference>
<keyword evidence="9" id="KW-0234">DNA repair</keyword>
<evidence type="ECO:0000256" key="10">
    <source>
        <dbReference type="ARBA" id="ARBA00023235"/>
    </source>
</evidence>
<reference evidence="19" key="1">
    <citation type="journal article" date="2013" name="Stand. Genomic Sci.">
        <title>Complete genome sequence of Coriobacterium glomerans type strain (PW2(T)) from the midgut of Pyrrhocoris apterus L. (red soldier bug).</title>
        <authorList>
            <person name="Stackebrandt E."/>
            <person name="Zeytun A."/>
            <person name="Lapidus A."/>
            <person name="Nolan M."/>
            <person name="Lucas S."/>
            <person name="Hammon N."/>
            <person name="Deshpande S."/>
            <person name="Cheng J.F."/>
            <person name="Tapia R."/>
            <person name="Goodwin L.A."/>
            <person name="Pitluck S."/>
            <person name="Liolios K."/>
            <person name="Pagani I."/>
            <person name="Ivanova N."/>
            <person name="Mavromatis K."/>
            <person name="Mikhailova N."/>
            <person name="Huntemann M."/>
            <person name="Pati A."/>
            <person name="Chen A."/>
            <person name="Palaniappan K."/>
            <person name="Chang Y.J."/>
            <person name="Land M."/>
            <person name="Hauser L."/>
            <person name="Rohde M."/>
            <person name="Pukall R."/>
            <person name="Goker M."/>
            <person name="Detter J.C."/>
            <person name="Woyke T."/>
            <person name="Bristow J."/>
            <person name="Eisen J.A."/>
            <person name="Markowitz V."/>
            <person name="Hugenholtz P."/>
            <person name="Kyrpides N.C."/>
            <person name="Klenk H.P."/>
        </authorList>
    </citation>
    <scope>NUCLEOTIDE SEQUENCE</scope>
    <source>
        <strain evidence="19">ATCC 49209 / DSM 20642 / JCM 10262 / PW2</strain>
    </source>
</reference>
<name>F2NBK6_CORGP</name>
<keyword evidence="3" id="KW-0227">DNA damage</keyword>
<dbReference type="KEGG" id="cgo:Corgl_0628"/>
<keyword evidence="6" id="KW-0269">Exonuclease</keyword>
<evidence type="ECO:0000256" key="6">
    <source>
        <dbReference type="ARBA" id="ARBA00022839"/>
    </source>
</evidence>
<evidence type="ECO:0000313" key="18">
    <source>
        <dbReference type="EMBL" id="AEB06742.1"/>
    </source>
</evidence>
<evidence type="ECO:0000256" key="9">
    <source>
        <dbReference type="ARBA" id="ARBA00023204"/>
    </source>
</evidence>
<dbReference type="RefSeq" id="WP_013708485.1">
    <property type="nucleotide sequence ID" value="NC_015389.1"/>
</dbReference>
<dbReference type="EC" id="5.6.2.4" evidence="12"/>
<evidence type="ECO:0000313" key="19">
    <source>
        <dbReference type="Proteomes" id="UP000006851"/>
    </source>
</evidence>
<comment type="catalytic activity">
    <reaction evidence="13">
        <text>ATP + H2O = ADP + phosphate + H(+)</text>
        <dbReference type="Rhea" id="RHEA:13065"/>
        <dbReference type="ChEBI" id="CHEBI:15377"/>
        <dbReference type="ChEBI" id="CHEBI:15378"/>
        <dbReference type="ChEBI" id="CHEBI:30616"/>
        <dbReference type="ChEBI" id="CHEBI:43474"/>
        <dbReference type="ChEBI" id="CHEBI:456216"/>
        <dbReference type="EC" id="5.6.2.4"/>
    </reaction>
</comment>
<dbReference type="InterPro" id="IPR011604">
    <property type="entry name" value="PDDEXK-like_dom_sf"/>
</dbReference>
<organism evidence="18 19">
    <name type="scientific">Coriobacterium glomerans (strain ATCC 49209 / DSM 20642 / JCM 10262 / PW2)</name>
    <dbReference type="NCBI Taxonomy" id="700015"/>
    <lineage>
        <taxon>Bacteria</taxon>
        <taxon>Bacillati</taxon>
        <taxon>Actinomycetota</taxon>
        <taxon>Coriobacteriia</taxon>
        <taxon>Coriobacteriales</taxon>
        <taxon>Coriobacteriaceae</taxon>
        <taxon>Coriobacterium</taxon>
    </lineage>
</organism>
<evidence type="ECO:0000256" key="3">
    <source>
        <dbReference type="ARBA" id="ARBA00022763"/>
    </source>
</evidence>
<evidence type="ECO:0000256" key="14">
    <source>
        <dbReference type="PROSITE-ProRule" id="PRU00560"/>
    </source>
</evidence>
<accession>F2NBK6</accession>
<dbReference type="SUPFAM" id="SSF52540">
    <property type="entry name" value="P-loop containing nucleoside triphosphate hydrolases"/>
    <property type="match status" value="1"/>
</dbReference>
<dbReference type="GO" id="GO:0004527">
    <property type="term" value="F:exonuclease activity"/>
    <property type="evidence" value="ECO:0007669"/>
    <property type="project" value="UniProtKB-KW"/>
</dbReference>
<keyword evidence="1" id="KW-0540">Nuclease</keyword>
<evidence type="ECO:0000256" key="2">
    <source>
        <dbReference type="ARBA" id="ARBA00022741"/>
    </source>
</evidence>
<dbReference type="InterPro" id="IPR027417">
    <property type="entry name" value="P-loop_NTPase"/>
</dbReference>
<feature type="domain" description="UvrD-like helicase ATP-binding" evidence="16">
    <location>
        <begin position="4"/>
        <end position="450"/>
    </location>
</feature>
<dbReference type="PROSITE" id="PS51198">
    <property type="entry name" value="UVRD_HELICASE_ATP_BIND"/>
    <property type="match status" value="1"/>
</dbReference>
<dbReference type="Gene3D" id="1.10.486.10">
    <property type="entry name" value="PCRA, domain 4"/>
    <property type="match status" value="1"/>
</dbReference>
<evidence type="ECO:0000256" key="4">
    <source>
        <dbReference type="ARBA" id="ARBA00022801"/>
    </source>
</evidence>
<keyword evidence="10" id="KW-0413">Isomerase</keyword>
<comment type="catalytic activity">
    <reaction evidence="11">
        <text>Couples ATP hydrolysis with the unwinding of duplex DNA by translocating in the 3'-5' direction.</text>
        <dbReference type="EC" id="5.6.2.4"/>
    </reaction>
</comment>
<proteinExistence type="predicted"/>
<keyword evidence="8" id="KW-0238">DNA-binding</keyword>
<feature type="binding site" evidence="14">
    <location>
        <begin position="25"/>
        <end position="32"/>
    </location>
    <ligand>
        <name>ATP</name>
        <dbReference type="ChEBI" id="CHEBI:30616"/>
    </ligand>
</feature>
<dbReference type="GO" id="GO:0005524">
    <property type="term" value="F:ATP binding"/>
    <property type="evidence" value="ECO:0007669"/>
    <property type="project" value="UniProtKB-UniRule"/>
</dbReference>
<keyword evidence="7 14" id="KW-0067">ATP-binding</keyword>
<evidence type="ECO:0000256" key="12">
    <source>
        <dbReference type="ARBA" id="ARBA00034808"/>
    </source>
</evidence>
<dbReference type="PANTHER" id="PTHR11070:SF2">
    <property type="entry name" value="ATP-DEPENDENT DNA HELICASE SRS2"/>
    <property type="match status" value="1"/>
</dbReference>
<evidence type="ECO:0000256" key="11">
    <source>
        <dbReference type="ARBA" id="ARBA00034617"/>
    </source>
</evidence>